<feature type="signal peptide" evidence="1">
    <location>
        <begin position="1"/>
        <end position="25"/>
    </location>
</feature>
<protein>
    <recommendedName>
        <fullName evidence="4">Toxin co-regulated pilus biosynthesis protein Q C-terminal domain-containing protein</fullName>
    </recommendedName>
</protein>
<feature type="chain" id="PRO_5022003706" description="Toxin co-regulated pilus biosynthesis protein Q C-terminal domain-containing protein" evidence="1">
    <location>
        <begin position="26"/>
        <end position="139"/>
    </location>
</feature>
<dbReference type="EMBL" id="CP041730">
    <property type="protein sequence ID" value="QDQ27214.1"/>
    <property type="molecule type" value="Genomic_DNA"/>
</dbReference>
<dbReference type="KEGG" id="cari:FNU76_13050"/>
<evidence type="ECO:0008006" key="4">
    <source>
        <dbReference type="Google" id="ProtNLM"/>
    </source>
</evidence>
<gene>
    <name evidence="2" type="ORF">FNU76_13050</name>
</gene>
<organism evidence="2 3">
    <name type="scientific">Chitinimonas arctica</name>
    <dbReference type="NCBI Taxonomy" id="2594795"/>
    <lineage>
        <taxon>Bacteria</taxon>
        <taxon>Pseudomonadati</taxon>
        <taxon>Pseudomonadota</taxon>
        <taxon>Betaproteobacteria</taxon>
        <taxon>Neisseriales</taxon>
        <taxon>Chitinibacteraceae</taxon>
        <taxon>Chitinimonas</taxon>
    </lineage>
</organism>
<keyword evidence="1" id="KW-0732">Signal</keyword>
<name>A0A516SGC5_9NEIS</name>
<dbReference type="Proteomes" id="UP000317550">
    <property type="component" value="Chromosome"/>
</dbReference>
<dbReference type="RefSeq" id="WP_144278607.1">
    <property type="nucleotide sequence ID" value="NZ_CP041730.1"/>
</dbReference>
<accession>A0A516SGC5</accession>
<evidence type="ECO:0000313" key="2">
    <source>
        <dbReference type="EMBL" id="QDQ27214.1"/>
    </source>
</evidence>
<dbReference type="AlphaFoldDB" id="A0A516SGC5"/>
<keyword evidence="3" id="KW-1185">Reference proteome</keyword>
<dbReference type="PROSITE" id="PS51257">
    <property type="entry name" value="PROKAR_LIPOPROTEIN"/>
    <property type="match status" value="1"/>
</dbReference>
<proteinExistence type="predicted"/>
<evidence type="ECO:0000313" key="3">
    <source>
        <dbReference type="Proteomes" id="UP000317550"/>
    </source>
</evidence>
<sequence>MLQNKNWFASFLAIALSTFTTQACAAVQPSNAESQNREASDPGTDEIMIRFKEPFPSQSPAITKGPMLQAIAARYRLIITFCETRNNDVQMWQLNKKISHADAERFSKEIQASSLLVDYASPNYRLLKIDRIKTISAPN</sequence>
<reference evidence="3" key="1">
    <citation type="submission" date="2019-07" db="EMBL/GenBank/DDBJ databases">
        <title>Chitinimonas sp. nov., isolated from Ny-Alesund, arctica soil.</title>
        <authorList>
            <person name="Xu Q."/>
            <person name="Peng F."/>
        </authorList>
    </citation>
    <scope>NUCLEOTIDE SEQUENCE [LARGE SCALE GENOMIC DNA]</scope>
    <source>
        <strain evidence="3">R3-44</strain>
    </source>
</reference>
<evidence type="ECO:0000256" key="1">
    <source>
        <dbReference type="SAM" id="SignalP"/>
    </source>
</evidence>